<evidence type="ECO:0000313" key="2">
    <source>
        <dbReference type="EMBL" id="KAG6375559.1"/>
    </source>
</evidence>
<accession>A0A8I2YMV5</accession>
<dbReference type="Pfam" id="PF01926">
    <property type="entry name" value="MMR_HSR1"/>
    <property type="match status" value="1"/>
</dbReference>
<dbReference type="InterPro" id="IPR025662">
    <property type="entry name" value="Sigma_54_int_dom_ATP-bd_1"/>
</dbReference>
<evidence type="ECO:0000313" key="3">
    <source>
        <dbReference type="Proteomes" id="UP000683000"/>
    </source>
</evidence>
<dbReference type="EMBL" id="JAGFBS010000014">
    <property type="protein sequence ID" value="KAG6375559.1"/>
    <property type="molecule type" value="Genomic_DNA"/>
</dbReference>
<dbReference type="AlphaFoldDB" id="A0A8I2YMV5"/>
<dbReference type="GO" id="GO:0005525">
    <property type="term" value="F:GTP binding"/>
    <property type="evidence" value="ECO:0007669"/>
    <property type="project" value="InterPro"/>
</dbReference>
<organism evidence="2 3">
    <name type="scientific">Boletus reticuloceps</name>
    <dbReference type="NCBI Taxonomy" id="495285"/>
    <lineage>
        <taxon>Eukaryota</taxon>
        <taxon>Fungi</taxon>
        <taxon>Dikarya</taxon>
        <taxon>Basidiomycota</taxon>
        <taxon>Agaricomycotina</taxon>
        <taxon>Agaricomycetes</taxon>
        <taxon>Agaricomycetidae</taxon>
        <taxon>Boletales</taxon>
        <taxon>Boletineae</taxon>
        <taxon>Boletaceae</taxon>
        <taxon>Boletoideae</taxon>
        <taxon>Boletus</taxon>
    </lineage>
</organism>
<dbReference type="InterPro" id="IPR006073">
    <property type="entry name" value="GTP-bd"/>
</dbReference>
<feature type="domain" description="G" evidence="1">
    <location>
        <begin position="29"/>
        <end position="128"/>
    </location>
</feature>
<gene>
    <name evidence="2" type="ORF">JVT61DRAFT_3123</name>
</gene>
<dbReference type="PROSITE" id="PS00675">
    <property type="entry name" value="SIGMA54_INTERACT_1"/>
    <property type="match status" value="1"/>
</dbReference>
<comment type="caution">
    <text evidence="2">The sequence shown here is derived from an EMBL/GenBank/DDBJ whole genome shotgun (WGS) entry which is preliminary data.</text>
</comment>
<sequence length="512" mass="58401">MVKLRKQTVYEDDRINSSETTREKETKNVIVFGESGVGKSSLINLIAGKKVCETSSGALGCTLEYRRHLLDLGDQHYAIWDTAGLDEGTQGTVPAEKAEAYLKQLLHELVQNNGVDLLVYCVRGTRVRSALLTNYHIFYSAICRRKVPIAIVITGLENQEGNMETWWYRNEPHFGLLKMFFESHACVTTLESSVENALLRERREVSRAAVNKMITNTCRTEQWRPPERSWIESAHSDIRAMLSPRDGYGRRLSTIIMCETSRDRPRSRLIRKRSMSFQNPVALHPLSFRSPISISNDSSRNKLPFEDGIKCTPERLFRVYQVPPRPPPPPEGTDEEIRKITVVKRAADLLIFCVRMEDTEPSAVKLQWEHFNVTYGGDLSPQIVVVVGALNQPNAEKWWKAAVGRAFAKNDVDVAHWPLDATEIEMEGARRGLQRLISDRCIDCSKVTLMKNEKLFRWSLMLDMSNLAALWGRPESNSRADGPPAEQDILTKYFLYNFLGYDSQLVYLMPPF</sequence>
<name>A0A8I2YMV5_9AGAM</name>
<dbReference type="CDD" id="cd00882">
    <property type="entry name" value="Ras_like_GTPase"/>
    <property type="match status" value="1"/>
</dbReference>
<proteinExistence type="predicted"/>
<keyword evidence="3" id="KW-1185">Reference proteome</keyword>
<dbReference type="SUPFAM" id="SSF52540">
    <property type="entry name" value="P-loop containing nucleoside triphosphate hydrolases"/>
    <property type="match status" value="1"/>
</dbReference>
<protein>
    <recommendedName>
        <fullName evidence="1">G domain-containing protein</fullName>
    </recommendedName>
</protein>
<dbReference type="OrthoDB" id="8954335at2759"/>
<dbReference type="InterPro" id="IPR027417">
    <property type="entry name" value="P-loop_NTPase"/>
</dbReference>
<dbReference type="Gene3D" id="3.40.50.300">
    <property type="entry name" value="P-loop containing nucleotide triphosphate hydrolases"/>
    <property type="match status" value="1"/>
</dbReference>
<evidence type="ECO:0000259" key="1">
    <source>
        <dbReference type="Pfam" id="PF01926"/>
    </source>
</evidence>
<reference evidence="2" key="1">
    <citation type="submission" date="2021-03" db="EMBL/GenBank/DDBJ databases">
        <title>Evolutionary innovations through gain and loss of genes in the ectomycorrhizal Boletales.</title>
        <authorList>
            <person name="Wu G."/>
            <person name="Miyauchi S."/>
            <person name="Morin E."/>
            <person name="Yang Z.-L."/>
            <person name="Xu J."/>
            <person name="Martin F.M."/>
        </authorList>
    </citation>
    <scope>NUCLEOTIDE SEQUENCE</scope>
    <source>
        <strain evidence="2">BR01</strain>
    </source>
</reference>
<dbReference type="Proteomes" id="UP000683000">
    <property type="component" value="Unassembled WGS sequence"/>
</dbReference>